<proteinExistence type="inferred from homology"/>
<evidence type="ECO:0000313" key="8">
    <source>
        <dbReference type="Proteomes" id="UP000321750"/>
    </source>
</evidence>
<dbReference type="GO" id="GO:0004748">
    <property type="term" value="F:ribonucleoside-diphosphate reductase activity, thioredoxin disulfide as acceptor"/>
    <property type="evidence" value="ECO:0007669"/>
    <property type="project" value="UniProtKB-EC"/>
</dbReference>
<dbReference type="OrthoDB" id="8020873at2"/>
<dbReference type="Proteomes" id="UP000321750">
    <property type="component" value="Unassembled WGS sequence"/>
</dbReference>
<protein>
    <recommendedName>
        <fullName evidence="2">ribonucleoside-diphosphate reductase</fullName>
        <ecNumber evidence="2">1.17.4.1</ecNumber>
    </recommendedName>
</protein>
<comment type="catalytic activity">
    <reaction evidence="5">
        <text>a 2'-deoxyribonucleoside 5'-diphosphate + [thioredoxin]-disulfide + H2O = a ribonucleoside 5'-diphosphate + [thioredoxin]-dithiol</text>
        <dbReference type="Rhea" id="RHEA:23252"/>
        <dbReference type="Rhea" id="RHEA-COMP:10698"/>
        <dbReference type="Rhea" id="RHEA-COMP:10700"/>
        <dbReference type="ChEBI" id="CHEBI:15377"/>
        <dbReference type="ChEBI" id="CHEBI:29950"/>
        <dbReference type="ChEBI" id="CHEBI:50058"/>
        <dbReference type="ChEBI" id="CHEBI:57930"/>
        <dbReference type="ChEBI" id="CHEBI:73316"/>
        <dbReference type="EC" id="1.17.4.1"/>
    </reaction>
</comment>
<dbReference type="AlphaFoldDB" id="A0A512JQP2"/>
<dbReference type="GO" id="GO:0000166">
    <property type="term" value="F:nucleotide binding"/>
    <property type="evidence" value="ECO:0007669"/>
    <property type="project" value="UniProtKB-KW"/>
</dbReference>
<gene>
    <name evidence="7" type="ORF">MGN01_41190</name>
</gene>
<comment type="caution">
    <text evidence="7">The sequence shown here is derived from an EMBL/GenBank/DDBJ whole genome shotgun (WGS) entry which is preliminary data.</text>
</comment>
<evidence type="ECO:0000259" key="6">
    <source>
        <dbReference type="Pfam" id="PF12637"/>
    </source>
</evidence>
<evidence type="ECO:0000256" key="1">
    <source>
        <dbReference type="ARBA" id="ARBA00007405"/>
    </source>
</evidence>
<reference evidence="7 8" key="1">
    <citation type="submission" date="2019-07" db="EMBL/GenBank/DDBJ databases">
        <title>Whole genome shotgun sequence of Methylobacterium gnaphalii NBRC 107716.</title>
        <authorList>
            <person name="Hosoyama A."/>
            <person name="Uohara A."/>
            <person name="Ohji S."/>
            <person name="Ichikawa N."/>
        </authorList>
    </citation>
    <scope>NUCLEOTIDE SEQUENCE [LARGE SCALE GENOMIC DNA]</scope>
    <source>
        <strain evidence="7 8">NBRC 107716</strain>
    </source>
</reference>
<keyword evidence="4" id="KW-0547">Nucleotide-binding</keyword>
<dbReference type="GO" id="GO:0071897">
    <property type="term" value="P:DNA biosynthetic process"/>
    <property type="evidence" value="ECO:0007669"/>
    <property type="project" value="UniProtKB-KW"/>
</dbReference>
<dbReference type="EC" id="1.17.4.1" evidence="2"/>
<feature type="domain" description="TSCPD" evidence="6">
    <location>
        <begin position="70"/>
        <end position="131"/>
    </location>
</feature>
<comment type="similarity">
    <text evidence="1">Belongs to the ribonucleoside diphosphate reductase class-2 family.</text>
</comment>
<evidence type="ECO:0000256" key="3">
    <source>
        <dbReference type="ARBA" id="ARBA00022634"/>
    </source>
</evidence>
<name>A0A512JQP2_9HYPH</name>
<accession>A0A512JQP2</accession>
<dbReference type="EMBL" id="BJZV01000034">
    <property type="protein sequence ID" value="GEP12274.1"/>
    <property type="molecule type" value="Genomic_DNA"/>
</dbReference>
<evidence type="ECO:0000256" key="2">
    <source>
        <dbReference type="ARBA" id="ARBA00012274"/>
    </source>
</evidence>
<dbReference type="RefSeq" id="WP_147048661.1">
    <property type="nucleotide sequence ID" value="NZ_BJZV01000034.1"/>
</dbReference>
<keyword evidence="3" id="KW-0237">DNA synthesis</keyword>
<evidence type="ECO:0000313" key="7">
    <source>
        <dbReference type="EMBL" id="GEP12274.1"/>
    </source>
</evidence>
<organism evidence="7 8">
    <name type="scientific">Methylobacterium gnaphalii</name>
    <dbReference type="NCBI Taxonomy" id="1010610"/>
    <lineage>
        <taxon>Bacteria</taxon>
        <taxon>Pseudomonadati</taxon>
        <taxon>Pseudomonadota</taxon>
        <taxon>Alphaproteobacteria</taxon>
        <taxon>Hyphomicrobiales</taxon>
        <taxon>Methylobacteriaceae</taxon>
        <taxon>Methylobacterium</taxon>
    </lineage>
</organism>
<sequence>MNGLSRLTHAAAGTVLRRLAVAPLTCGAALIGWADAVDPHGAERRQRLANKREAETVDFTFSREAHGFGLTYTMTVGRFADGRIAEVFLDCHKLASPATDDALEVAHLISLALQHGMPVSALVHAVARFEDGRPCTLIGRVADLLAEFEGAARPAVGFYPFVPEPHSGTG</sequence>
<evidence type="ECO:0000256" key="5">
    <source>
        <dbReference type="ARBA" id="ARBA00047754"/>
    </source>
</evidence>
<keyword evidence="8" id="KW-1185">Reference proteome</keyword>
<dbReference type="InterPro" id="IPR024434">
    <property type="entry name" value="TSCPD_dom"/>
</dbReference>
<evidence type="ECO:0000256" key="4">
    <source>
        <dbReference type="ARBA" id="ARBA00022741"/>
    </source>
</evidence>
<dbReference type="Pfam" id="PF12637">
    <property type="entry name" value="TSCPD"/>
    <property type="match status" value="1"/>
</dbReference>